<dbReference type="InterPro" id="IPR050329">
    <property type="entry name" value="GLI_C2H2-zinc-finger"/>
</dbReference>
<feature type="region of interest" description="Disordered" evidence="6">
    <location>
        <begin position="320"/>
        <end position="344"/>
    </location>
</feature>
<feature type="domain" description="C2H2-type" evidence="7">
    <location>
        <begin position="368"/>
        <end position="397"/>
    </location>
</feature>
<feature type="non-terminal residue" evidence="8">
    <location>
        <position position="485"/>
    </location>
</feature>
<evidence type="ECO:0000256" key="2">
    <source>
        <dbReference type="ARBA" id="ARBA00022737"/>
    </source>
</evidence>
<evidence type="ECO:0000256" key="5">
    <source>
        <dbReference type="PROSITE-ProRule" id="PRU00042"/>
    </source>
</evidence>
<dbReference type="EMBL" id="CAJPIZ010001655">
    <property type="protein sequence ID" value="CAG2103848.1"/>
    <property type="molecule type" value="Genomic_DNA"/>
</dbReference>
<keyword evidence="1" id="KW-0479">Metal-binding</keyword>
<dbReference type="SUPFAM" id="SSF57667">
    <property type="entry name" value="beta-beta-alpha zinc fingers"/>
    <property type="match status" value="2"/>
</dbReference>
<keyword evidence="2" id="KW-0677">Repeat</keyword>
<feature type="domain" description="C2H2-type" evidence="7">
    <location>
        <begin position="428"/>
        <end position="457"/>
    </location>
</feature>
<evidence type="ECO:0000313" key="9">
    <source>
        <dbReference type="Proteomes" id="UP000759131"/>
    </source>
</evidence>
<dbReference type="AlphaFoldDB" id="A0A7R9PWL0"/>
<dbReference type="OrthoDB" id="6481529at2759"/>
<name>A0A7R9PWL0_9ACAR</name>
<dbReference type="PROSITE" id="PS50157">
    <property type="entry name" value="ZINC_FINGER_C2H2_2"/>
    <property type="match status" value="3"/>
</dbReference>
<dbReference type="GO" id="GO:0045944">
    <property type="term" value="P:positive regulation of transcription by RNA polymerase II"/>
    <property type="evidence" value="ECO:0007669"/>
    <property type="project" value="UniProtKB-ARBA"/>
</dbReference>
<dbReference type="GO" id="GO:0000978">
    <property type="term" value="F:RNA polymerase II cis-regulatory region sequence-specific DNA binding"/>
    <property type="evidence" value="ECO:0007669"/>
    <property type="project" value="TreeGrafter"/>
</dbReference>
<sequence>LWATTGIECTQTLTNNEMEVLREDNQRLTTELSIEKQLSDCLEKKTYHSLKNTQNADNNQINTKSGLNGKQFWQLLRHKLPHLIPGADTKTHRRPLLSRDMTDISTGHTFTAGNDMMATDAIKTTTDIIEPNVVSIDLNPTESEKQNTYPIVSADNGLEVMPPIGDDGTQATDNQFKTKQEIIDILEDSDSEDTAVTPVTPTVPTTTVHHYGSASVTANQTADVWLQNSLITELLNKPTRKSLDTNSASHRTAPATDPEVYLCLECRKTFTTKHGLQTHNDMFHRKPMDQLHASGDQQSAAQMAGHITAGFVKDFTPIPAVHNSSQSNNNGTKKRSLMSGTNETQVVDNETTQEIIAHKHKHSTDNAYACHWPGCDYKTNIKDNLRSHQLVHTDDRPYPCEWPGCHYRGKSNAFVKQHLITHSTERSLTCDWPECGKTFKRRHQLRQHQVLHSGPQIPCDRKGCAFKTKHIGALKTHKRLIHKDV</sequence>
<dbReference type="PANTHER" id="PTHR19818:SF139">
    <property type="entry name" value="PAIR-RULE PROTEIN ODD-PAIRED"/>
    <property type="match status" value="1"/>
</dbReference>
<dbReference type="Pfam" id="PF00096">
    <property type="entry name" value="zf-C2H2"/>
    <property type="match status" value="1"/>
</dbReference>
<dbReference type="Proteomes" id="UP000759131">
    <property type="component" value="Unassembled WGS sequence"/>
</dbReference>
<gene>
    <name evidence="8" type="ORF">OSB1V03_LOCUS3874</name>
</gene>
<evidence type="ECO:0000256" key="3">
    <source>
        <dbReference type="ARBA" id="ARBA00022771"/>
    </source>
</evidence>
<keyword evidence="4" id="KW-0862">Zinc</keyword>
<keyword evidence="9" id="KW-1185">Reference proteome</keyword>
<evidence type="ECO:0000256" key="4">
    <source>
        <dbReference type="ARBA" id="ARBA00022833"/>
    </source>
</evidence>
<organism evidence="8">
    <name type="scientific">Medioppia subpectinata</name>
    <dbReference type="NCBI Taxonomy" id="1979941"/>
    <lineage>
        <taxon>Eukaryota</taxon>
        <taxon>Metazoa</taxon>
        <taxon>Ecdysozoa</taxon>
        <taxon>Arthropoda</taxon>
        <taxon>Chelicerata</taxon>
        <taxon>Arachnida</taxon>
        <taxon>Acari</taxon>
        <taxon>Acariformes</taxon>
        <taxon>Sarcoptiformes</taxon>
        <taxon>Oribatida</taxon>
        <taxon>Brachypylina</taxon>
        <taxon>Oppioidea</taxon>
        <taxon>Oppiidae</taxon>
        <taxon>Medioppia</taxon>
    </lineage>
</organism>
<feature type="domain" description="C2H2-type" evidence="7">
    <location>
        <begin position="261"/>
        <end position="289"/>
    </location>
</feature>
<dbReference type="Gene3D" id="3.30.160.60">
    <property type="entry name" value="Classic Zinc Finger"/>
    <property type="match status" value="3"/>
</dbReference>
<keyword evidence="3 5" id="KW-0863">Zinc-finger</keyword>
<protein>
    <recommendedName>
        <fullName evidence="7">C2H2-type domain-containing protein</fullName>
    </recommendedName>
</protein>
<dbReference type="PANTHER" id="PTHR19818">
    <property type="entry name" value="ZINC FINGER PROTEIN ZIC AND GLI"/>
    <property type="match status" value="1"/>
</dbReference>
<reference evidence="8" key="1">
    <citation type="submission" date="2020-11" db="EMBL/GenBank/DDBJ databases">
        <authorList>
            <person name="Tran Van P."/>
        </authorList>
    </citation>
    <scope>NUCLEOTIDE SEQUENCE</scope>
</reference>
<evidence type="ECO:0000313" key="8">
    <source>
        <dbReference type="EMBL" id="CAD7623418.1"/>
    </source>
</evidence>
<dbReference type="GO" id="GO:0000981">
    <property type="term" value="F:DNA-binding transcription factor activity, RNA polymerase II-specific"/>
    <property type="evidence" value="ECO:0007669"/>
    <property type="project" value="TreeGrafter"/>
</dbReference>
<evidence type="ECO:0000256" key="1">
    <source>
        <dbReference type="ARBA" id="ARBA00022723"/>
    </source>
</evidence>
<evidence type="ECO:0000259" key="7">
    <source>
        <dbReference type="PROSITE" id="PS50157"/>
    </source>
</evidence>
<accession>A0A7R9PWL0</accession>
<evidence type="ECO:0000256" key="6">
    <source>
        <dbReference type="SAM" id="MobiDB-lite"/>
    </source>
</evidence>
<dbReference type="GO" id="GO:0008270">
    <property type="term" value="F:zinc ion binding"/>
    <property type="evidence" value="ECO:0007669"/>
    <property type="project" value="UniProtKB-KW"/>
</dbReference>
<dbReference type="PROSITE" id="PS00028">
    <property type="entry name" value="ZINC_FINGER_C2H2_1"/>
    <property type="match status" value="2"/>
</dbReference>
<dbReference type="GO" id="GO:0005634">
    <property type="term" value="C:nucleus"/>
    <property type="evidence" value="ECO:0007669"/>
    <property type="project" value="UniProtKB-ARBA"/>
</dbReference>
<feature type="compositionally biased region" description="Polar residues" evidence="6">
    <location>
        <begin position="322"/>
        <end position="331"/>
    </location>
</feature>
<dbReference type="SMART" id="SM00355">
    <property type="entry name" value="ZnF_C2H2"/>
    <property type="match status" value="5"/>
</dbReference>
<proteinExistence type="predicted"/>
<dbReference type="InterPro" id="IPR013087">
    <property type="entry name" value="Znf_C2H2_type"/>
</dbReference>
<dbReference type="EMBL" id="OC856230">
    <property type="protein sequence ID" value="CAD7623418.1"/>
    <property type="molecule type" value="Genomic_DNA"/>
</dbReference>
<dbReference type="InterPro" id="IPR036236">
    <property type="entry name" value="Znf_C2H2_sf"/>
</dbReference>